<dbReference type="PANTHER" id="PTHR43883:SF1">
    <property type="entry name" value="GLUCONOKINASE"/>
    <property type="match status" value="1"/>
</dbReference>
<evidence type="ECO:0000313" key="2">
    <source>
        <dbReference type="EMBL" id="MDR9760926.1"/>
    </source>
</evidence>
<dbReference type="RefSeq" id="WP_183855371.1">
    <property type="nucleotide sequence ID" value="NZ_JAVLSH010000005.1"/>
</dbReference>
<dbReference type="Pfam" id="PF09414">
    <property type="entry name" value="RNA_ligase"/>
    <property type="match status" value="1"/>
</dbReference>
<dbReference type="Proteomes" id="UP001269402">
    <property type="component" value="Unassembled WGS sequence"/>
</dbReference>
<proteinExistence type="predicted"/>
<organism evidence="2 3">
    <name type="scientific">Rhizobium redzepovicii</name>
    <dbReference type="NCBI Taxonomy" id="2867518"/>
    <lineage>
        <taxon>Bacteria</taxon>
        <taxon>Pseudomonadati</taxon>
        <taxon>Pseudomonadota</taxon>
        <taxon>Alphaproteobacteria</taxon>
        <taxon>Hyphomicrobiales</taxon>
        <taxon>Rhizobiaceae</taxon>
        <taxon>Rhizobium/Agrobacterium group</taxon>
        <taxon>Rhizobium</taxon>
    </lineage>
</organism>
<name>A0AAW8P3I2_9HYPH</name>
<dbReference type="Gene3D" id="3.30.470.30">
    <property type="entry name" value="DNA ligase/mRNA capping enzyme"/>
    <property type="match status" value="1"/>
</dbReference>
<dbReference type="InterPro" id="IPR021122">
    <property type="entry name" value="RNA_ligase_dom_REL/Rnl2"/>
</dbReference>
<accession>A0AAW8P3I2</accession>
<dbReference type="PANTHER" id="PTHR43883">
    <property type="entry name" value="SLR0207 PROTEIN"/>
    <property type="match status" value="1"/>
</dbReference>
<dbReference type="AlphaFoldDB" id="A0AAW8P3I2"/>
<comment type="caution">
    <text evidence="2">The sequence shown here is derived from an EMBL/GenBank/DDBJ whole genome shotgun (WGS) entry which is preliminary data.</text>
</comment>
<sequence length="207" mass="23255">MKKYGRTYHLPISPGATSDDKVMATLDGLMIGDLIITEKMDGENTTIHRGGSHARSPDSRYHPSRDWLKAFSAGIQPQLADGERVIGENLYARHSVGYDDLPSFFLGFAWIVHDEVQSWDLTLARFEELGIVPVPTLYRGPYEAGLFEQTAASLNRTRQEGFVVRTADAFPEADMSVRMGKYVRANHVQSETHWMQSELIPNRLANS</sequence>
<reference evidence="3" key="1">
    <citation type="submission" date="2023-07" db="EMBL/GenBank/DDBJ databases">
        <title>Genomic characterization of faba bean (Vicia faba) microsymbionts in Mexican soils.</title>
        <authorList>
            <person name="Rivera Orduna F.N."/>
            <person name="Guevara-Luna J."/>
            <person name="Yan J."/>
            <person name="Arroyo-Herrera I."/>
            <person name="Li Y."/>
            <person name="Vasquez-Murrieta M.S."/>
            <person name="Wang E.T."/>
        </authorList>
    </citation>
    <scope>NUCLEOTIDE SEQUENCE [LARGE SCALE GENOMIC DNA]</scope>
    <source>
        <strain evidence="3">CH6</strain>
    </source>
</reference>
<dbReference type="EMBL" id="JAVLSH010000005">
    <property type="protein sequence ID" value="MDR9760926.1"/>
    <property type="molecule type" value="Genomic_DNA"/>
</dbReference>
<keyword evidence="2" id="KW-0436">Ligase</keyword>
<gene>
    <name evidence="2" type="ORF">RJJ37_15010</name>
</gene>
<protein>
    <submittedName>
        <fullName evidence="2">RNA ligase family protein</fullName>
    </submittedName>
</protein>
<dbReference type="SUPFAM" id="SSF56091">
    <property type="entry name" value="DNA ligase/mRNA capping enzyme, catalytic domain"/>
    <property type="match status" value="1"/>
</dbReference>
<evidence type="ECO:0000313" key="3">
    <source>
        <dbReference type="Proteomes" id="UP001269402"/>
    </source>
</evidence>
<dbReference type="GO" id="GO:0016874">
    <property type="term" value="F:ligase activity"/>
    <property type="evidence" value="ECO:0007669"/>
    <property type="project" value="UniProtKB-KW"/>
</dbReference>
<keyword evidence="3" id="KW-1185">Reference proteome</keyword>
<dbReference type="InterPro" id="IPR052732">
    <property type="entry name" value="Cell-binding_unc_protein"/>
</dbReference>
<evidence type="ECO:0000259" key="1">
    <source>
        <dbReference type="Pfam" id="PF09414"/>
    </source>
</evidence>
<feature type="domain" description="RNA ligase" evidence="1">
    <location>
        <begin position="33"/>
        <end position="183"/>
    </location>
</feature>